<name>A0A645EKI8_9ZZZZ</name>
<sequence length="70" mass="7075">MAAGAAADKDGLFTTVAAGGTIVTMTEDVADGTGKVQLDKAKLKDFSDGNYKGKLTVSITPTTEEVSPAP</sequence>
<accession>A0A645EKI8</accession>
<evidence type="ECO:0000313" key="1">
    <source>
        <dbReference type="EMBL" id="MPN01782.1"/>
    </source>
</evidence>
<organism evidence="1">
    <name type="scientific">bioreactor metagenome</name>
    <dbReference type="NCBI Taxonomy" id="1076179"/>
    <lineage>
        <taxon>unclassified sequences</taxon>
        <taxon>metagenomes</taxon>
        <taxon>ecological metagenomes</taxon>
    </lineage>
</organism>
<dbReference type="AlphaFoldDB" id="A0A645EKI8"/>
<dbReference type="EMBL" id="VSSQ01047767">
    <property type="protein sequence ID" value="MPN01782.1"/>
    <property type="molecule type" value="Genomic_DNA"/>
</dbReference>
<comment type="caution">
    <text evidence="1">The sequence shown here is derived from an EMBL/GenBank/DDBJ whole genome shotgun (WGS) entry which is preliminary data.</text>
</comment>
<protein>
    <recommendedName>
        <fullName evidence="2">WxL domain-containing protein</fullName>
    </recommendedName>
</protein>
<reference evidence="1" key="1">
    <citation type="submission" date="2019-08" db="EMBL/GenBank/DDBJ databases">
        <authorList>
            <person name="Kucharzyk K."/>
            <person name="Murdoch R.W."/>
            <person name="Higgins S."/>
            <person name="Loffler F."/>
        </authorList>
    </citation>
    <scope>NUCLEOTIDE SEQUENCE</scope>
</reference>
<evidence type="ECO:0008006" key="2">
    <source>
        <dbReference type="Google" id="ProtNLM"/>
    </source>
</evidence>
<proteinExistence type="predicted"/>
<gene>
    <name evidence="1" type="ORF">SDC9_148994</name>
</gene>